<keyword evidence="5 6" id="KW-0472">Membrane</keyword>
<dbReference type="PANTHER" id="PTHR30572">
    <property type="entry name" value="MEMBRANE COMPONENT OF TRANSPORTER-RELATED"/>
    <property type="match status" value="1"/>
</dbReference>
<gene>
    <name evidence="9" type="ORF">J0A67_06750</name>
</gene>
<feature type="domain" description="ABC3 transporter permease C-terminal" evidence="7">
    <location>
        <begin position="774"/>
        <end position="877"/>
    </location>
</feature>
<keyword evidence="2" id="KW-1003">Cell membrane</keyword>
<dbReference type="InterPro" id="IPR050250">
    <property type="entry name" value="Macrolide_Exporter_MacB"/>
</dbReference>
<feature type="transmembrane region" description="Helical" evidence="6">
    <location>
        <begin position="99"/>
        <end position="120"/>
    </location>
</feature>
<dbReference type="Pfam" id="PF02687">
    <property type="entry name" value="FtsX"/>
    <property type="match status" value="2"/>
</dbReference>
<comment type="subcellular location">
    <subcellularLocation>
        <location evidence="1">Cell membrane</location>
        <topology evidence="1">Multi-pass membrane protein</topology>
    </subcellularLocation>
</comment>
<feature type="transmembrane region" description="Helical" evidence="6">
    <location>
        <begin position="813"/>
        <end position="835"/>
    </location>
</feature>
<evidence type="ECO:0000256" key="6">
    <source>
        <dbReference type="SAM" id="Phobius"/>
    </source>
</evidence>
<dbReference type="Pfam" id="PF12704">
    <property type="entry name" value="MacB_PCD"/>
    <property type="match status" value="1"/>
</dbReference>
<name>A0ABS3BNR9_9BACT</name>
<reference evidence="9 10" key="1">
    <citation type="submission" date="2021-03" db="EMBL/GenBank/DDBJ databases">
        <title>novel species isolated from a fishpond in China.</title>
        <authorList>
            <person name="Lu H."/>
            <person name="Cai Z."/>
        </authorList>
    </citation>
    <scope>NUCLEOTIDE SEQUENCE [LARGE SCALE GENOMIC DNA]</scope>
    <source>
        <strain evidence="9 10">JCM 31546</strain>
    </source>
</reference>
<evidence type="ECO:0000256" key="2">
    <source>
        <dbReference type="ARBA" id="ARBA00022475"/>
    </source>
</evidence>
<dbReference type="NCBIfam" id="NF038404">
    <property type="entry name" value="perm_prefix_2"/>
    <property type="match status" value="1"/>
</dbReference>
<comment type="caution">
    <text evidence="9">The sequence shown here is derived from an EMBL/GenBank/DDBJ whole genome shotgun (WGS) entry which is preliminary data.</text>
</comment>
<dbReference type="InterPro" id="IPR003838">
    <property type="entry name" value="ABC3_permease_C"/>
</dbReference>
<protein>
    <submittedName>
        <fullName evidence="9">ABC transporter permease</fullName>
    </submittedName>
</protein>
<feature type="transmembrane region" description="Helical" evidence="6">
    <location>
        <begin position="526"/>
        <end position="546"/>
    </location>
</feature>
<dbReference type="InterPro" id="IPR047699">
    <property type="entry name" value="Permease_put_prefix"/>
</dbReference>
<feature type="transmembrane region" description="Helical" evidence="6">
    <location>
        <begin position="428"/>
        <end position="453"/>
    </location>
</feature>
<keyword evidence="4 6" id="KW-1133">Transmembrane helix</keyword>
<dbReference type="EMBL" id="JAFKCW010000001">
    <property type="protein sequence ID" value="MBN7800551.1"/>
    <property type="molecule type" value="Genomic_DNA"/>
</dbReference>
<keyword evidence="3 6" id="KW-0812">Transmembrane</keyword>
<evidence type="ECO:0000256" key="3">
    <source>
        <dbReference type="ARBA" id="ARBA00022692"/>
    </source>
</evidence>
<proteinExistence type="predicted"/>
<evidence type="ECO:0000256" key="1">
    <source>
        <dbReference type="ARBA" id="ARBA00004651"/>
    </source>
</evidence>
<evidence type="ECO:0000256" key="4">
    <source>
        <dbReference type="ARBA" id="ARBA00022989"/>
    </source>
</evidence>
<evidence type="ECO:0000313" key="9">
    <source>
        <dbReference type="EMBL" id="MBN7800551.1"/>
    </source>
</evidence>
<feature type="transmembrane region" description="Helical" evidence="6">
    <location>
        <begin position="855"/>
        <end position="876"/>
    </location>
</feature>
<feature type="domain" description="ABC3 transporter permease C-terminal" evidence="7">
    <location>
        <begin position="387"/>
        <end position="505"/>
    </location>
</feature>
<feature type="transmembrane region" description="Helical" evidence="6">
    <location>
        <begin position="771"/>
        <end position="793"/>
    </location>
</feature>
<dbReference type="RefSeq" id="WP_206568498.1">
    <property type="nucleotide sequence ID" value="NZ_JAFKCW010000001.1"/>
</dbReference>
<feature type="domain" description="MacB-like periplasmic core" evidence="8">
    <location>
        <begin position="98"/>
        <end position="335"/>
    </location>
</feature>
<accession>A0ABS3BNR9</accession>
<feature type="transmembrane region" description="Helical" evidence="6">
    <location>
        <begin position="473"/>
        <end position="500"/>
    </location>
</feature>
<organism evidence="9 10">
    <name type="scientific">Algoriphagus aestuariicola</name>
    <dbReference type="NCBI Taxonomy" id="1852016"/>
    <lineage>
        <taxon>Bacteria</taxon>
        <taxon>Pseudomonadati</taxon>
        <taxon>Bacteroidota</taxon>
        <taxon>Cytophagia</taxon>
        <taxon>Cytophagales</taxon>
        <taxon>Cyclobacteriaceae</taxon>
        <taxon>Algoriphagus</taxon>
    </lineage>
</organism>
<dbReference type="PANTHER" id="PTHR30572:SF18">
    <property type="entry name" value="ABC-TYPE MACROLIDE FAMILY EXPORT SYSTEM PERMEASE COMPONENT 2"/>
    <property type="match status" value="1"/>
</dbReference>
<evidence type="ECO:0000313" key="10">
    <source>
        <dbReference type="Proteomes" id="UP000664698"/>
    </source>
</evidence>
<sequence length="894" mass="99389">MKKDTTLPPRFPMRIFRAFCDPEIRDSIEGDLIELYRTRVKASGRTTANLRFFADVALLFRPGIIKPIGLPTNQNHTIMFRNYFKIGFRNILKYKTFSFINIFGLALAMSISMLILMMLAEQNSSDQFHEKKELIFRVLSDYEGSRNQYATSPQPLAAELAEYPAVETTTKLVPAVGGDITFEEKSKGINGHFADPEFFEVFSFELESGNPKSALAQPYSMVVSQELASFLFRDQNPVGKTVQFLDRKMKLPQGSDTTGTSPLEWGNFTITGVIDQSKYTSHLEFDVLVSSSTMPSLISATKLEDRRDDWKFFFQTYTYALLSEGKQPEDLSIALDDIVKRKAEEIKADHTVGFKMVPQALGDVALGLVNNDSKARLPLLGYYFLIALALVILASACLNYTNLSIARALTRAKEIGIRKVTGALRKNLVVQFLSESILTALLSLVIAFILLLVLVPSFKGLWVNQFLNFKLPFVPSLFVGFILLAIIVGILAGIYPALFLSGYQPIKALKSLSDLGGSGKLRLRKFLGVSQFVVSLFFITTSILIYSQFKHYMAFDYGFKSENIVNISLQGMDHQKVRSQYESISGVSTISACDIIPATGINNNSEVRVMGDVSDYRSVGLLHVDRAFHENLGIELVAGSGFSENEQLAQTQIIVNQAMVKDLGHSSADALVGLQFESKWGGPLLTVVGVAKDFRYKLLLNEDEISPMMMKYNPGEFQYLNVKVASSDLMKTVAALESQWKELDPVHPFSYQFLDEEIEATHRGIFDVVSILGFISFLAIFIACLGLLGMTTYTAERKTKEVGIRKFLGADSFSITLLLSKGYLQMLAISVILGAPLSYFINKLWLENLPNRVEFGLGTIALGSLVLLLLGALTISSQTVRVSRAKFADTLKVD</sequence>
<evidence type="ECO:0000259" key="7">
    <source>
        <dbReference type="Pfam" id="PF02687"/>
    </source>
</evidence>
<dbReference type="InterPro" id="IPR025857">
    <property type="entry name" value="MacB_PCD"/>
</dbReference>
<keyword evidence="10" id="KW-1185">Reference proteome</keyword>
<evidence type="ECO:0000256" key="5">
    <source>
        <dbReference type="ARBA" id="ARBA00023136"/>
    </source>
</evidence>
<dbReference type="Proteomes" id="UP000664698">
    <property type="component" value="Unassembled WGS sequence"/>
</dbReference>
<feature type="transmembrane region" description="Helical" evidence="6">
    <location>
        <begin position="380"/>
        <end position="401"/>
    </location>
</feature>
<evidence type="ECO:0000259" key="8">
    <source>
        <dbReference type="Pfam" id="PF12704"/>
    </source>
</evidence>